<evidence type="ECO:0000259" key="1">
    <source>
        <dbReference type="Pfam" id="PF10675"/>
    </source>
</evidence>
<dbReference type="EMBL" id="JAKIKP010000005">
    <property type="protein sequence ID" value="MCL1142733.1"/>
    <property type="molecule type" value="Genomic_DNA"/>
</dbReference>
<organism evidence="2 3">
    <name type="scientific">Shewanella gaetbuli</name>
    <dbReference type="NCBI Taxonomy" id="220752"/>
    <lineage>
        <taxon>Bacteria</taxon>
        <taxon>Pseudomonadati</taxon>
        <taxon>Pseudomonadota</taxon>
        <taxon>Gammaproteobacteria</taxon>
        <taxon>Alteromonadales</taxon>
        <taxon>Shewanellaceae</taxon>
        <taxon>Shewanella</taxon>
    </lineage>
</organism>
<dbReference type="RefSeq" id="WP_248995418.1">
    <property type="nucleotide sequence ID" value="NZ_JAKIKP010000005.1"/>
</dbReference>
<dbReference type="InterPro" id="IPR019617">
    <property type="entry name" value="DUF2489"/>
</dbReference>
<feature type="domain" description="DUF2489" evidence="1">
    <location>
        <begin position="13"/>
        <end position="144"/>
    </location>
</feature>
<name>A0A9X1ZJ74_9GAMM</name>
<gene>
    <name evidence="2" type="ORF">L2672_08530</name>
</gene>
<evidence type="ECO:0000313" key="3">
    <source>
        <dbReference type="Proteomes" id="UP001139333"/>
    </source>
</evidence>
<proteinExistence type="predicted"/>
<dbReference type="Proteomes" id="UP001139333">
    <property type="component" value="Unassembled WGS sequence"/>
</dbReference>
<protein>
    <submittedName>
        <fullName evidence="2">DUF2489 domain-containing protein</fullName>
    </submittedName>
</protein>
<evidence type="ECO:0000313" key="2">
    <source>
        <dbReference type="EMBL" id="MCL1142733.1"/>
    </source>
</evidence>
<accession>A0A9X1ZJ74</accession>
<dbReference type="AlphaFoldDB" id="A0A9X1ZJ74"/>
<comment type="caution">
    <text evidence="2">The sequence shown here is derived from an EMBL/GenBank/DDBJ whole genome shotgun (WGS) entry which is preliminary data.</text>
</comment>
<reference evidence="2" key="1">
    <citation type="submission" date="2022-01" db="EMBL/GenBank/DDBJ databases">
        <title>Whole genome-based taxonomy of the Shewanellaceae.</title>
        <authorList>
            <person name="Martin-Rodriguez A.J."/>
        </authorList>
    </citation>
    <scope>NUCLEOTIDE SEQUENCE</scope>
    <source>
        <strain evidence="2">DSM 16422</strain>
    </source>
</reference>
<dbReference type="Pfam" id="PF10675">
    <property type="entry name" value="DUF2489"/>
    <property type="match status" value="1"/>
</dbReference>
<keyword evidence="3" id="KW-1185">Reference proteome</keyword>
<sequence>MTTALIVIAALIIIALSAYATMLLLKLKRQTAHNQQALAERQAKADEHRQRVLTDIRYIAAAMLEDRCELSEGVVRIGKLFDALSMTEQVTPLFPNLFTHYDIIKSHPIMEARKALPKQQRMKLDFERMRSEADLNDNILSEAKIIAHFEAPRTH</sequence>